<keyword evidence="1 4" id="KW-0808">Transferase</keyword>
<dbReference type="Pfam" id="PF00583">
    <property type="entry name" value="Acetyltransf_1"/>
    <property type="match status" value="1"/>
</dbReference>
<dbReference type="InterPro" id="IPR050832">
    <property type="entry name" value="Bact_Acetyltransf"/>
</dbReference>
<dbReference type="SUPFAM" id="SSF54637">
    <property type="entry name" value="Thioesterase/thiol ester dehydrase-isomerase"/>
    <property type="match status" value="1"/>
</dbReference>
<dbReference type="InterPro" id="IPR016181">
    <property type="entry name" value="Acyl_CoA_acyltransferase"/>
</dbReference>
<evidence type="ECO:0000313" key="4">
    <source>
        <dbReference type="EMBL" id="RUO32386.1"/>
    </source>
</evidence>
<organism evidence="4 5">
    <name type="scientific">Aliidiomarina soli</name>
    <dbReference type="NCBI Taxonomy" id="1928574"/>
    <lineage>
        <taxon>Bacteria</taxon>
        <taxon>Pseudomonadati</taxon>
        <taxon>Pseudomonadota</taxon>
        <taxon>Gammaproteobacteria</taxon>
        <taxon>Alteromonadales</taxon>
        <taxon>Idiomarinaceae</taxon>
        <taxon>Aliidiomarina</taxon>
    </lineage>
</organism>
<sequence length="301" mass="34615">MRYTIITPSTPQELEQYFQLRWEILRQPFKRPRGSEQDEYDQVSEHCMLLDADKAPIGIGRLHFNSPEEAQIRFMAVKPDIQGEGHGVRIIQHLELRARDQGAARVIINSRDTTLGFYLKCGYELKEEADTLQNPMAEHQLVKYIDATNHIIYRPQWCHELQQTWQQRIPISDAMGIRIFQYTGREFECRALLARNINVHDTMFAGSIYSLATLTGWGMVQLQLQEKALQGGVVLAEGSIKYLKPLAEEPRAVVELDDMHGNMQLLKQGKNAHINVDVTVYDNDTPVAYFNGRYVVMAPRD</sequence>
<dbReference type="AlphaFoldDB" id="A0A432WF12"/>
<dbReference type="Gene3D" id="3.40.630.30">
    <property type="match status" value="1"/>
</dbReference>
<dbReference type="CDD" id="cd04301">
    <property type="entry name" value="NAT_SF"/>
    <property type="match status" value="1"/>
</dbReference>
<dbReference type="RefSeq" id="WP_126799169.1">
    <property type="nucleotide sequence ID" value="NZ_PIPO01000004.1"/>
</dbReference>
<protein>
    <submittedName>
        <fullName evidence="4">GNAT family N-acetyltransferase</fullName>
    </submittedName>
</protein>
<dbReference type="InterPro" id="IPR012660">
    <property type="entry name" value="YiiD_C"/>
</dbReference>
<name>A0A432WF12_9GAMM</name>
<evidence type="ECO:0000256" key="1">
    <source>
        <dbReference type="ARBA" id="ARBA00022679"/>
    </source>
</evidence>
<dbReference type="GO" id="GO:0016747">
    <property type="term" value="F:acyltransferase activity, transferring groups other than amino-acyl groups"/>
    <property type="evidence" value="ECO:0007669"/>
    <property type="project" value="InterPro"/>
</dbReference>
<gene>
    <name evidence="4" type="ORF">CWE14_09560</name>
</gene>
<evidence type="ECO:0000313" key="5">
    <source>
        <dbReference type="Proteomes" id="UP000287823"/>
    </source>
</evidence>
<reference evidence="4 5" key="1">
    <citation type="journal article" date="2011" name="Front. Microbiol.">
        <title>Genomic signatures of strain selection and enhancement in Bacillus atrophaeus var. globigii, a historical biowarfare simulant.</title>
        <authorList>
            <person name="Gibbons H.S."/>
            <person name="Broomall S.M."/>
            <person name="McNew L.A."/>
            <person name="Daligault H."/>
            <person name="Chapman C."/>
            <person name="Bruce D."/>
            <person name="Karavis M."/>
            <person name="Krepps M."/>
            <person name="McGregor P.A."/>
            <person name="Hong C."/>
            <person name="Park K.H."/>
            <person name="Akmal A."/>
            <person name="Feldman A."/>
            <person name="Lin J.S."/>
            <person name="Chang W.E."/>
            <person name="Higgs B.W."/>
            <person name="Demirev P."/>
            <person name="Lindquist J."/>
            <person name="Liem A."/>
            <person name="Fochler E."/>
            <person name="Read T.D."/>
            <person name="Tapia R."/>
            <person name="Johnson S."/>
            <person name="Bishop-Lilly K.A."/>
            <person name="Detter C."/>
            <person name="Han C."/>
            <person name="Sozhamannan S."/>
            <person name="Rosenzweig C.N."/>
            <person name="Skowronski E.W."/>
        </authorList>
    </citation>
    <scope>NUCLEOTIDE SEQUENCE [LARGE SCALE GENOMIC DNA]</scope>
    <source>
        <strain evidence="4 5">Y4G10-17</strain>
    </source>
</reference>
<proteinExistence type="predicted"/>
<dbReference type="PROSITE" id="PS51186">
    <property type="entry name" value="GNAT"/>
    <property type="match status" value="1"/>
</dbReference>
<dbReference type="InterPro" id="IPR029069">
    <property type="entry name" value="HotDog_dom_sf"/>
</dbReference>
<evidence type="ECO:0000259" key="3">
    <source>
        <dbReference type="PROSITE" id="PS51186"/>
    </source>
</evidence>
<dbReference type="Pfam" id="PF09500">
    <property type="entry name" value="YiiD_C"/>
    <property type="match status" value="1"/>
</dbReference>
<dbReference type="SUPFAM" id="SSF55729">
    <property type="entry name" value="Acyl-CoA N-acyltransferases (Nat)"/>
    <property type="match status" value="1"/>
</dbReference>
<comment type="caution">
    <text evidence="4">The sequence shown here is derived from an EMBL/GenBank/DDBJ whole genome shotgun (WGS) entry which is preliminary data.</text>
</comment>
<dbReference type="NCBIfam" id="TIGR02447">
    <property type="entry name" value="yiiD_Cterm"/>
    <property type="match status" value="1"/>
</dbReference>
<dbReference type="PANTHER" id="PTHR43877">
    <property type="entry name" value="AMINOALKYLPHOSPHONATE N-ACETYLTRANSFERASE-RELATED-RELATED"/>
    <property type="match status" value="1"/>
</dbReference>
<feature type="domain" description="N-acetyltransferase" evidence="3">
    <location>
        <begin position="4"/>
        <end position="148"/>
    </location>
</feature>
<accession>A0A432WF12</accession>
<keyword evidence="5" id="KW-1185">Reference proteome</keyword>
<evidence type="ECO:0000256" key="2">
    <source>
        <dbReference type="ARBA" id="ARBA00023315"/>
    </source>
</evidence>
<keyword evidence="2" id="KW-0012">Acyltransferase</keyword>
<dbReference type="Gene3D" id="3.10.129.10">
    <property type="entry name" value="Hotdog Thioesterase"/>
    <property type="match status" value="1"/>
</dbReference>
<dbReference type="InterPro" id="IPR000182">
    <property type="entry name" value="GNAT_dom"/>
</dbReference>
<dbReference type="EMBL" id="PIPO01000004">
    <property type="protein sequence ID" value="RUO32386.1"/>
    <property type="molecule type" value="Genomic_DNA"/>
</dbReference>
<dbReference type="Proteomes" id="UP000287823">
    <property type="component" value="Unassembled WGS sequence"/>
</dbReference>